<reference evidence="3" key="1">
    <citation type="submission" date="2012-12" db="EMBL/GenBank/DDBJ databases">
        <authorList>
            <person name="Hellsten U."/>
            <person name="Grimwood J."/>
            <person name="Chapman J.A."/>
            <person name="Shapiro H."/>
            <person name="Aerts A."/>
            <person name="Otillar R.P."/>
            <person name="Terry A.Y."/>
            <person name="Boore J.L."/>
            <person name="Simakov O."/>
            <person name="Marletaz F."/>
            <person name="Cho S.-J."/>
            <person name="Edsinger-Gonzales E."/>
            <person name="Havlak P."/>
            <person name="Kuo D.-H."/>
            <person name="Larsson T."/>
            <person name="Lv J."/>
            <person name="Arendt D."/>
            <person name="Savage R."/>
            <person name="Osoegawa K."/>
            <person name="de Jong P."/>
            <person name="Lindberg D.R."/>
            <person name="Seaver E.C."/>
            <person name="Weisblat D.A."/>
            <person name="Putnam N.H."/>
            <person name="Grigoriev I.V."/>
            <person name="Rokhsar D.S."/>
        </authorList>
    </citation>
    <scope>NUCLEOTIDE SEQUENCE</scope>
</reference>
<dbReference type="GeneID" id="20202704"/>
<evidence type="ECO:0000313" key="3">
    <source>
        <dbReference type="Proteomes" id="UP000015101"/>
    </source>
</evidence>
<dbReference type="HOGENOM" id="CLU_2186759_0_0_1"/>
<dbReference type="KEGG" id="hro:HELRODRAFT_169200"/>
<evidence type="ECO:0000313" key="2">
    <source>
        <dbReference type="EnsemblMetazoa" id="HelroP169200"/>
    </source>
</evidence>
<sequence>MGNFRCSKCHKIRFGPRRVLHVAPSLWLITRQTWRSSIYRPPCHGFSNFINEFWDHVDTIINFNILIIICGDFNVPGQLRVIEQHLESSIKALGLIQHVQYMRFRLAVD</sequence>
<dbReference type="AlphaFoldDB" id="T1F1K4"/>
<dbReference type="InParanoid" id="T1F1K4"/>
<dbReference type="SUPFAM" id="SSF56219">
    <property type="entry name" value="DNase I-like"/>
    <property type="match status" value="1"/>
</dbReference>
<reference evidence="1 3" key="2">
    <citation type="journal article" date="2013" name="Nature">
        <title>Insights into bilaterian evolution from three spiralian genomes.</title>
        <authorList>
            <person name="Simakov O."/>
            <person name="Marletaz F."/>
            <person name="Cho S.J."/>
            <person name="Edsinger-Gonzales E."/>
            <person name="Havlak P."/>
            <person name="Hellsten U."/>
            <person name="Kuo D.H."/>
            <person name="Larsson T."/>
            <person name="Lv J."/>
            <person name="Arendt D."/>
            <person name="Savage R."/>
            <person name="Osoegawa K."/>
            <person name="de Jong P."/>
            <person name="Grimwood J."/>
            <person name="Chapman J.A."/>
            <person name="Shapiro H."/>
            <person name="Aerts A."/>
            <person name="Otillar R.P."/>
            <person name="Terry A.Y."/>
            <person name="Boore J.L."/>
            <person name="Grigoriev I.V."/>
            <person name="Lindberg D.R."/>
            <person name="Seaver E.C."/>
            <person name="Weisblat D.A."/>
            <person name="Putnam N.H."/>
            <person name="Rokhsar D.S."/>
        </authorList>
    </citation>
    <scope>NUCLEOTIDE SEQUENCE</scope>
</reference>
<dbReference type="RefSeq" id="XP_009013310.1">
    <property type="nucleotide sequence ID" value="XM_009015062.1"/>
</dbReference>
<dbReference type="EMBL" id="KB096080">
    <property type="protein sequence ID" value="ESO08380.1"/>
    <property type="molecule type" value="Genomic_DNA"/>
</dbReference>
<proteinExistence type="predicted"/>
<protein>
    <recommendedName>
        <fullName evidence="4">Endonuclease/exonuclease/phosphatase domain-containing protein</fullName>
    </recommendedName>
</protein>
<dbReference type="CTD" id="20202704"/>
<reference evidence="2" key="3">
    <citation type="submission" date="2015-06" db="UniProtKB">
        <authorList>
            <consortium name="EnsemblMetazoa"/>
        </authorList>
    </citation>
    <scope>IDENTIFICATION</scope>
</reference>
<dbReference type="EnsemblMetazoa" id="HelroT169200">
    <property type="protein sequence ID" value="HelroP169200"/>
    <property type="gene ID" value="HelroG169200"/>
</dbReference>
<name>T1F1K4_HELRO</name>
<dbReference type="Proteomes" id="UP000015101">
    <property type="component" value="Unassembled WGS sequence"/>
</dbReference>
<keyword evidence="3" id="KW-1185">Reference proteome</keyword>
<dbReference type="EMBL" id="AMQM01003220">
    <property type="status" value="NOT_ANNOTATED_CDS"/>
    <property type="molecule type" value="Genomic_DNA"/>
</dbReference>
<accession>T1F1K4</accession>
<organism evidence="2 3">
    <name type="scientific">Helobdella robusta</name>
    <name type="common">Californian leech</name>
    <dbReference type="NCBI Taxonomy" id="6412"/>
    <lineage>
        <taxon>Eukaryota</taxon>
        <taxon>Metazoa</taxon>
        <taxon>Spiralia</taxon>
        <taxon>Lophotrochozoa</taxon>
        <taxon>Annelida</taxon>
        <taxon>Clitellata</taxon>
        <taxon>Hirudinea</taxon>
        <taxon>Rhynchobdellida</taxon>
        <taxon>Glossiphoniidae</taxon>
        <taxon>Helobdella</taxon>
    </lineage>
</organism>
<gene>
    <name evidence="2" type="primary">20202704</name>
    <name evidence="1" type="ORF">HELRODRAFT_169200</name>
</gene>
<evidence type="ECO:0008006" key="4">
    <source>
        <dbReference type="Google" id="ProtNLM"/>
    </source>
</evidence>
<evidence type="ECO:0000313" key="1">
    <source>
        <dbReference type="EMBL" id="ESO08380.1"/>
    </source>
</evidence>
<dbReference type="InterPro" id="IPR036691">
    <property type="entry name" value="Endo/exonu/phosph_ase_sf"/>
</dbReference>